<dbReference type="EMBL" id="KI981294">
    <property type="protein sequence ID" value="EXA28739.1"/>
    <property type="molecule type" value="Genomic_DNA"/>
</dbReference>
<protein>
    <submittedName>
        <fullName evidence="1">Uncharacterized protein</fullName>
    </submittedName>
</protein>
<reference evidence="1" key="1">
    <citation type="submission" date="2011-10" db="EMBL/GenBank/DDBJ databases">
        <title>The Genome Sequence of Fusarium oxysporum HDV247.</title>
        <authorList>
            <consortium name="The Broad Institute Genome Sequencing Platform"/>
            <person name="Ma L.-J."/>
            <person name="Gale L.R."/>
            <person name="Schwartz D.C."/>
            <person name="Zhou S."/>
            <person name="Corby-Kistler H."/>
            <person name="Young S.K."/>
            <person name="Zeng Q."/>
            <person name="Gargeya S."/>
            <person name="Fitzgerald M."/>
            <person name="Haas B."/>
            <person name="Abouelleil A."/>
            <person name="Alvarado L."/>
            <person name="Arachchi H.M."/>
            <person name="Berlin A."/>
            <person name="Brown A."/>
            <person name="Chapman S.B."/>
            <person name="Chen Z."/>
            <person name="Dunbar C."/>
            <person name="Freedman E."/>
            <person name="Gearin G."/>
            <person name="Goldberg J."/>
            <person name="Griggs A."/>
            <person name="Gujja S."/>
            <person name="Heiman D."/>
            <person name="Howarth C."/>
            <person name="Larson L."/>
            <person name="Lui A."/>
            <person name="MacDonald P.J.P."/>
            <person name="Montmayeur A."/>
            <person name="Murphy C."/>
            <person name="Neiman D."/>
            <person name="Pearson M."/>
            <person name="Priest M."/>
            <person name="Roberts A."/>
            <person name="Saif S."/>
            <person name="Shea T."/>
            <person name="Shenoy N."/>
            <person name="Sisk P."/>
            <person name="Stolte C."/>
            <person name="Sykes S."/>
            <person name="Wortman J."/>
            <person name="Nusbaum C."/>
            <person name="Birren B."/>
        </authorList>
    </citation>
    <scope>NUCLEOTIDE SEQUENCE [LARGE SCALE GENOMIC DNA]</scope>
    <source>
        <strain evidence="1">HDV247</strain>
    </source>
</reference>
<accession>W9N7X3</accession>
<name>W9N7X3_FUSOX</name>
<reference evidence="1" key="2">
    <citation type="submission" date="2014-02" db="EMBL/GenBank/DDBJ databases">
        <title>Annotation of the Genome Sequence of Fusarium oxysporum HDV247.</title>
        <authorList>
            <consortium name="The Broad Institute Genomics Platform"/>
            <person name="Ma L.-J."/>
            <person name="Corby-Kistler H."/>
            <person name="Broz K."/>
            <person name="Gale L.R."/>
            <person name="Jonkers W."/>
            <person name="O'Donnell K."/>
            <person name="Ploetz R."/>
            <person name="Steinberg C."/>
            <person name="Schwartz D.C."/>
            <person name="VanEtten H."/>
            <person name="Zhou S."/>
            <person name="Young S.K."/>
            <person name="Zeng Q."/>
            <person name="Gargeya S."/>
            <person name="Fitzgerald M."/>
            <person name="Abouelleil A."/>
            <person name="Alvarado L."/>
            <person name="Chapman S.B."/>
            <person name="Gainer-Dewar J."/>
            <person name="Goldberg J."/>
            <person name="Griggs A."/>
            <person name="Gujja S."/>
            <person name="Hansen M."/>
            <person name="Howarth C."/>
            <person name="Imamovic A."/>
            <person name="Ireland A."/>
            <person name="Larimer J."/>
            <person name="McCowan C."/>
            <person name="Murphy C."/>
            <person name="Pearson M."/>
            <person name="Poon T.W."/>
            <person name="Priest M."/>
            <person name="Roberts A."/>
            <person name="Saif S."/>
            <person name="Shea T."/>
            <person name="Sykes S."/>
            <person name="Wortman J."/>
            <person name="Nusbaum C."/>
            <person name="Birren B."/>
        </authorList>
    </citation>
    <scope>NUCLEOTIDE SEQUENCE</scope>
    <source>
        <strain evidence="1">HDV247</strain>
    </source>
</reference>
<gene>
    <name evidence="1" type="ORF">FOVG_19674</name>
</gene>
<evidence type="ECO:0000313" key="1">
    <source>
        <dbReference type="EMBL" id="EXA28739.1"/>
    </source>
</evidence>
<proteinExistence type="predicted"/>
<sequence length="88" mass="9828">MSLPNDSSTMAASWLCATLKIWAFPPFRLTSSSPCIFWGPRDEMQLSCLWALLFVLLTRWELTGGMSMRASASPNTRRVSEFGKCCAC</sequence>
<dbReference type="Proteomes" id="UP000030751">
    <property type="component" value="Unassembled WGS sequence"/>
</dbReference>
<dbReference type="HOGENOM" id="CLU_2469136_0_0_1"/>
<organism evidence="1">
    <name type="scientific">Fusarium oxysporum f. sp. pisi HDV247</name>
    <dbReference type="NCBI Taxonomy" id="1080344"/>
    <lineage>
        <taxon>Eukaryota</taxon>
        <taxon>Fungi</taxon>
        <taxon>Dikarya</taxon>
        <taxon>Ascomycota</taxon>
        <taxon>Pezizomycotina</taxon>
        <taxon>Sordariomycetes</taxon>
        <taxon>Hypocreomycetidae</taxon>
        <taxon>Hypocreales</taxon>
        <taxon>Nectriaceae</taxon>
        <taxon>Fusarium</taxon>
        <taxon>Fusarium oxysporum species complex</taxon>
    </lineage>
</organism>
<dbReference type="AlphaFoldDB" id="W9N7X3"/>